<organism evidence="5 6">
    <name type="scientific">Hasllibacter halocynthiae</name>
    <dbReference type="NCBI Taxonomy" id="595589"/>
    <lineage>
        <taxon>Bacteria</taxon>
        <taxon>Pseudomonadati</taxon>
        <taxon>Pseudomonadota</taxon>
        <taxon>Alphaproteobacteria</taxon>
        <taxon>Rhodobacterales</taxon>
        <taxon>Roseobacteraceae</taxon>
        <taxon>Hasllibacter</taxon>
    </lineage>
</organism>
<evidence type="ECO:0000256" key="2">
    <source>
        <dbReference type="ARBA" id="ARBA00023125"/>
    </source>
</evidence>
<dbReference type="EMBL" id="PVTT01000002">
    <property type="protein sequence ID" value="PRY92810.1"/>
    <property type="molecule type" value="Genomic_DNA"/>
</dbReference>
<keyword evidence="6" id="KW-1185">Reference proteome</keyword>
<name>A0A2T0X1K2_9RHOB</name>
<evidence type="ECO:0000256" key="1">
    <source>
        <dbReference type="ARBA" id="ARBA00023015"/>
    </source>
</evidence>
<keyword evidence="1" id="KW-0805">Transcription regulation</keyword>
<dbReference type="InterPro" id="IPR050204">
    <property type="entry name" value="AraC_XylS_family_regulators"/>
</dbReference>
<dbReference type="PROSITE" id="PS00041">
    <property type="entry name" value="HTH_ARAC_FAMILY_1"/>
    <property type="match status" value="1"/>
</dbReference>
<dbReference type="InterPro" id="IPR018062">
    <property type="entry name" value="HTH_AraC-typ_CS"/>
</dbReference>
<dbReference type="SMART" id="SM00342">
    <property type="entry name" value="HTH_ARAC"/>
    <property type="match status" value="1"/>
</dbReference>
<dbReference type="GO" id="GO:0003700">
    <property type="term" value="F:DNA-binding transcription factor activity"/>
    <property type="evidence" value="ECO:0007669"/>
    <property type="project" value="InterPro"/>
</dbReference>
<dbReference type="InterPro" id="IPR009057">
    <property type="entry name" value="Homeodomain-like_sf"/>
</dbReference>
<evidence type="ECO:0000256" key="3">
    <source>
        <dbReference type="ARBA" id="ARBA00023163"/>
    </source>
</evidence>
<comment type="caution">
    <text evidence="5">The sequence shown here is derived from an EMBL/GenBank/DDBJ whole genome shotgun (WGS) entry which is preliminary data.</text>
</comment>
<dbReference type="GO" id="GO:0043565">
    <property type="term" value="F:sequence-specific DNA binding"/>
    <property type="evidence" value="ECO:0007669"/>
    <property type="project" value="InterPro"/>
</dbReference>
<sequence length="290" mass="31152">MSDGISIAHPQGRVLDTAALGLVPGTPLLGLIAFDSEPGHQSPDAVHLHRMLIFTGTDAVPVIERRDGRRTEAVVGRGDIVLFPAGTRAGLEWSERAQGIGITVDPATMSDFVRREMKVLVRGLCCEGETIVHDDALLAVAEALRDAVRPEGPGRKLIFDSMARVFLATLVRRRGVLSDAAAGMFGEDRWRMLVEHVGARLSGNVTPGEMARVVGMSESAFRRALRAATGLAPSAWLRGERVAATLPLLEQGHSLGEIAARCGFADQSHFTRTFKAAHGLTPSAWRRRGA</sequence>
<reference evidence="5 6" key="1">
    <citation type="submission" date="2018-03" db="EMBL/GenBank/DDBJ databases">
        <title>Genomic Encyclopedia of Archaeal and Bacterial Type Strains, Phase II (KMG-II): from individual species to whole genera.</title>
        <authorList>
            <person name="Goeker M."/>
        </authorList>
    </citation>
    <scope>NUCLEOTIDE SEQUENCE [LARGE SCALE GENOMIC DNA]</scope>
    <source>
        <strain evidence="5 6">DSM 29318</strain>
    </source>
</reference>
<keyword evidence="3" id="KW-0804">Transcription</keyword>
<evidence type="ECO:0000313" key="5">
    <source>
        <dbReference type="EMBL" id="PRY92810.1"/>
    </source>
</evidence>
<dbReference type="InterPro" id="IPR018060">
    <property type="entry name" value="HTH_AraC"/>
</dbReference>
<dbReference type="PANTHER" id="PTHR46796">
    <property type="entry name" value="HTH-TYPE TRANSCRIPTIONAL ACTIVATOR RHAS-RELATED"/>
    <property type="match status" value="1"/>
</dbReference>
<dbReference type="SUPFAM" id="SSF46689">
    <property type="entry name" value="Homeodomain-like"/>
    <property type="match status" value="2"/>
</dbReference>
<gene>
    <name evidence="5" type="ORF">BCF33_1664</name>
</gene>
<protein>
    <submittedName>
        <fullName evidence="5">AraC family transcriptional regulator</fullName>
    </submittedName>
</protein>
<evidence type="ECO:0000313" key="6">
    <source>
        <dbReference type="Proteomes" id="UP000238801"/>
    </source>
</evidence>
<dbReference type="Proteomes" id="UP000238801">
    <property type="component" value="Unassembled WGS sequence"/>
</dbReference>
<dbReference type="PROSITE" id="PS01124">
    <property type="entry name" value="HTH_ARAC_FAMILY_2"/>
    <property type="match status" value="1"/>
</dbReference>
<keyword evidence="2" id="KW-0238">DNA-binding</keyword>
<accession>A0A2T0X1K2</accession>
<dbReference type="Pfam" id="PF12833">
    <property type="entry name" value="HTH_18"/>
    <property type="match status" value="1"/>
</dbReference>
<dbReference type="AlphaFoldDB" id="A0A2T0X1K2"/>
<evidence type="ECO:0000259" key="4">
    <source>
        <dbReference type="PROSITE" id="PS01124"/>
    </source>
</evidence>
<feature type="domain" description="HTH araC/xylS-type" evidence="4">
    <location>
        <begin position="191"/>
        <end position="288"/>
    </location>
</feature>
<proteinExistence type="predicted"/>
<dbReference type="Gene3D" id="1.10.10.60">
    <property type="entry name" value="Homeodomain-like"/>
    <property type="match status" value="1"/>
</dbReference>
<dbReference type="InterPro" id="IPR020449">
    <property type="entry name" value="Tscrpt_reg_AraC-type_HTH"/>
</dbReference>
<dbReference type="PRINTS" id="PR00032">
    <property type="entry name" value="HTHARAC"/>
</dbReference>